<dbReference type="AlphaFoldDB" id="A0A0F7RRM7"/>
<accession>A0A0F7RRM7</accession>
<evidence type="ECO:0000313" key="2">
    <source>
        <dbReference type="EMBL" id="CDR98716.1"/>
    </source>
</evidence>
<feature type="compositionally biased region" description="Polar residues" evidence="1">
    <location>
        <begin position="1"/>
        <end position="12"/>
    </location>
</feature>
<organism evidence="2 3">
    <name type="scientific">Sporisorium scitamineum</name>
    <dbReference type="NCBI Taxonomy" id="49012"/>
    <lineage>
        <taxon>Eukaryota</taxon>
        <taxon>Fungi</taxon>
        <taxon>Dikarya</taxon>
        <taxon>Basidiomycota</taxon>
        <taxon>Ustilaginomycotina</taxon>
        <taxon>Ustilaginomycetes</taxon>
        <taxon>Ustilaginales</taxon>
        <taxon>Ustilaginaceae</taxon>
        <taxon>Sporisorium</taxon>
    </lineage>
</organism>
<feature type="region of interest" description="Disordered" evidence="1">
    <location>
        <begin position="1"/>
        <end position="44"/>
    </location>
</feature>
<evidence type="ECO:0000313" key="3">
    <source>
        <dbReference type="Proteomes" id="UP000242770"/>
    </source>
</evidence>
<reference evidence="3" key="1">
    <citation type="submission" date="2014-06" db="EMBL/GenBank/DDBJ databases">
        <authorList>
            <person name="Berkman P.J."/>
        </authorList>
    </citation>
    <scope>NUCLEOTIDE SEQUENCE [LARGE SCALE GENOMIC DNA]</scope>
</reference>
<dbReference type="Proteomes" id="UP000242770">
    <property type="component" value="Unassembled WGS sequence"/>
</dbReference>
<evidence type="ECO:0000256" key="1">
    <source>
        <dbReference type="SAM" id="MobiDB-lite"/>
    </source>
</evidence>
<proteinExistence type="predicted"/>
<keyword evidence="3" id="KW-1185">Reference proteome</keyword>
<name>A0A0F7RRM7_9BASI</name>
<protein>
    <submittedName>
        <fullName evidence="2">Uncharacterized protein</fullName>
    </submittedName>
</protein>
<sequence>MFQPTWSQQASAQPPLDAHAHERSSLSQDMHPPPHMHTPCTMPR</sequence>
<gene>
    <name evidence="2" type="primary">SSCI05120.1</name>
</gene>
<dbReference type="EMBL" id="CCFA01000275">
    <property type="protein sequence ID" value="CDR98716.1"/>
    <property type="molecule type" value="Genomic_DNA"/>
</dbReference>